<dbReference type="InterPro" id="IPR016187">
    <property type="entry name" value="CTDL_fold"/>
</dbReference>
<comment type="caution">
    <text evidence="6">The sequence shown here is derived from an EMBL/GenBank/DDBJ whole genome shotgun (WGS) entry which is preliminary data.</text>
</comment>
<evidence type="ECO:0000256" key="1">
    <source>
        <dbReference type="ARBA" id="ARBA00023002"/>
    </source>
</evidence>
<protein>
    <submittedName>
        <fullName evidence="6">Hercynine oxygenase</fullName>
        <ecNumber evidence="6">1.14.99.50</ecNumber>
    </submittedName>
</protein>
<dbReference type="Proteomes" id="UP000248857">
    <property type="component" value="Unassembled WGS sequence"/>
</dbReference>
<dbReference type="GO" id="GO:0044875">
    <property type="term" value="F:gamma-glutamyl hercynylcysteine sulfoxide synthase activity"/>
    <property type="evidence" value="ECO:0007669"/>
    <property type="project" value="UniProtKB-EC"/>
</dbReference>
<dbReference type="OrthoDB" id="9768004at2"/>
<dbReference type="EC" id="1.14.99.50" evidence="6"/>
<feature type="domain" description="DinB-like" evidence="5">
    <location>
        <begin position="20"/>
        <end position="143"/>
    </location>
</feature>
<dbReference type="Gene3D" id="3.90.1580.10">
    <property type="entry name" value="paralog of FGE (formylglycine-generating enzyme)"/>
    <property type="match status" value="1"/>
</dbReference>
<evidence type="ECO:0000313" key="6">
    <source>
        <dbReference type="EMBL" id="PZD75091.1"/>
    </source>
</evidence>
<evidence type="ECO:0000256" key="2">
    <source>
        <dbReference type="ARBA" id="ARBA00023004"/>
    </source>
</evidence>
<dbReference type="Gene3D" id="1.20.120.450">
    <property type="entry name" value="dinb family like domain"/>
    <property type="match status" value="1"/>
</dbReference>
<dbReference type="AlphaFoldDB" id="A0A2W1K5A8"/>
<feature type="domain" description="Sulfatase-modifying factor enzyme-like" evidence="4">
    <location>
        <begin position="183"/>
        <end position="425"/>
    </location>
</feature>
<comment type="pathway">
    <text evidence="3">Amino-acid biosynthesis; ergothioneine biosynthesis.</text>
</comment>
<evidence type="ECO:0000256" key="3">
    <source>
        <dbReference type="ARBA" id="ARBA00037882"/>
    </source>
</evidence>
<dbReference type="RefSeq" id="WP_110984325.1">
    <property type="nucleotide sequence ID" value="NZ_CAWNWM010000001.1"/>
</dbReference>
<evidence type="ECO:0000313" key="7">
    <source>
        <dbReference type="Proteomes" id="UP000248857"/>
    </source>
</evidence>
<dbReference type="EMBL" id="PQWO01000001">
    <property type="protein sequence ID" value="PZD75091.1"/>
    <property type="molecule type" value="Genomic_DNA"/>
</dbReference>
<name>A0A2W1K5A8_9CYAN</name>
<dbReference type="PANTHER" id="PTHR23150">
    <property type="entry name" value="SULFATASE MODIFYING FACTOR 1, 2"/>
    <property type="match status" value="1"/>
</dbReference>
<reference evidence="6 7" key="1">
    <citation type="journal article" date="2018" name="Sci. Rep.">
        <title>A novel species of the marine cyanobacterium Acaryochloris with a unique pigment content and lifestyle.</title>
        <authorList>
            <person name="Partensky F."/>
            <person name="Six C."/>
            <person name="Ratin M."/>
            <person name="Garczarek L."/>
            <person name="Vaulot D."/>
            <person name="Probert I."/>
            <person name="Calteau A."/>
            <person name="Gourvil P."/>
            <person name="Marie D."/>
            <person name="Grebert T."/>
            <person name="Bouchier C."/>
            <person name="Le Panse S."/>
            <person name="Gachenot M."/>
            <person name="Rodriguez F."/>
            <person name="Garrido J.L."/>
        </authorList>
    </citation>
    <scope>NUCLEOTIDE SEQUENCE [LARGE SCALE GENOMIC DNA]</scope>
    <source>
        <strain evidence="6 7">RCC1774</strain>
    </source>
</reference>
<dbReference type="Pfam" id="PF12867">
    <property type="entry name" value="DinB_2"/>
    <property type="match status" value="1"/>
</dbReference>
<dbReference type="PANTHER" id="PTHR23150:SF36">
    <property type="entry name" value="HERCYNINE OXYGENASE"/>
    <property type="match status" value="1"/>
</dbReference>
<keyword evidence="2" id="KW-0408">Iron</keyword>
<dbReference type="InterPro" id="IPR034660">
    <property type="entry name" value="DinB/YfiT-like"/>
</dbReference>
<keyword evidence="1 6" id="KW-0560">Oxidoreductase</keyword>
<proteinExistence type="predicted"/>
<dbReference type="SUPFAM" id="SSF56436">
    <property type="entry name" value="C-type lectin-like"/>
    <property type="match status" value="1"/>
</dbReference>
<dbReference type="InterPro" id="IPR051043">
    <property type="entry name" value="Sulfatase_Mod_Factor_Kinase"/>
</dbReference>
<gene>
    <name evidence="6" type="primary">egtB_1</name>
    <name evidence="6" type="ORF">C1752_00349</name>
</gene>
<dbReference type="InterPro" id="IPR024775">
    <property type="entry name" value="DinB-like"/>
</dbReference>
<accession>A0A2W1K5A8</accession>
<dbReference type="SUPFAM" id="SSF109854">
    <property type="entry name" value="DinB/YfiT-like putative metalloenzymes"/>
    <property type="match status" value="1"/>
</dbReference>
<sequence length="427" mass="49594">MHPSLALPSTDLRDEIRQRYQQARANTLSLFENLDSTFFYRQAHPDFSPMGWHLGHIGFTEGLWLLEQGAGQKPLFPDYRQLFAADGLPKAQREQLPSFTEVCDYLADIRRQIFEYLAHAPLEEQSWLWLWLIQHESQHCETITWVFHLHQRQASRQTYIAIQPTPLQEPKIRGKFSAPVSFAETIRIEGGLFRCGNDGIEALDNEKPEHLVSLETYWIDPTPVTCGDYARFIDAGGYTERQWWSAAGWAWLQDNPVTHPRYWNLAGMENHPVCGVSWFEADAYARFVGKRLPTEAEWEKAASWHPELAARQAYPWGAEDPNHQRCNFGGRQGQTTPVTQYPQGRSAYGCYDMLGNVWEWTDTWFHPYEGYVSFPYEGYSKAYFDNQHRVLKGGSWAVQAPVLRCAFRNWYYPATREHFAGFRCAYS</sequence>
<dbReference type="InterPro" id="IPR005532">
    <property type="entry name" value="SUMF_dom"/>
</dbReference>
<keyword evidence="7" id="KW-1185">Reference proteome</keyword>
<evidence type="ECO:0000259" key="4">
    <source>
        <dbReference type="Pfam" id="PF03781"/>
    </source>
</evidence>
<dbReference type="InterPro" id="IPR042095">
    <property type="entry name" value="SUMF_sf"/>
</dbReference>
<dbReference type="Pfam" id="PF03781">
    <property type="entry name" value="FGE-sulfatase"/>
    <property type="match status" value="1"/>
</dbReference>
<organism evidence="6 7">
    <name type="scientific">Acaryochloris thomasi RCC1774</name>
    <dbReference type="NCBI Taxonomy" id="1764569"/>
    <lineage>
        <taxon>Bacteria</taxon>
        <taxon>Bacillati</taxon>
        <taxon>Cyanobacteriota</taxon>
        <taxon>Cyanophyceae</taxon>
        <taxon>Acaryochloridales</taxon>
        <taxon>Acaryochloridaceae</taxon>
        <taxon>Acaryochloris</taxon>
        <taxon>Acaryochloris thomasi</taxon>
    </lineage>
</organism>
<evidence type="ECO:0000259" key="5">
    <source>
        <dbReference type="Pfam" id="PF12867"/>
    </source>
</evidence>